<dbReference type="EMBL" id="CM042021">
    <property type="protein sequence ID" value="KAI3818763.1"/>
    <property type="molecule type" value="Genomic_DNA"/>
</dbReference>
<reference evidence="1 2" key="2">
    <citation type="journal article" date="2022" name="Mol. Ecol. Resour.">
        <title>The genomes of chicory, endive, great burdock and yacon provide insights into Asteraceae paleo-polyploidization history and plant inulin production.</title>
        <authorList>
            <person name="Fan W."/>
            <person name="Wang S."/>
            <person name="Wang H."/>
            <person name="Wang A."/>
            <person name="Jiang F."/>
            <person name="Liu H."/>
            <person name="Zhao H."/>
            <person name="Xu D."/>
            <person name="Zhang Y."/>
        </authorList>
    </citation>
    <scope>NUCLEOTIDE SEQUENCE [LARGE SCALE GENOMIC DNA]</scope>
    <source>
        <strain evidence="2">cv. Yunnan</strain>
        <tissue evidence="1">Leaves</tissue>
    </source>
</reference>
<comment type="caution">
    <text evidence="1">The sequence shown here is derived from an EMBL/GenBank/DDBJ whole genome shotgun (WGS) entry which is preliminary data.</text>
</comment>
<sequence length="617" mass="70393">MESNSISFINSIHDFFSTFSCFCSHPLFYTIVTLYTLILIYAPSFFLRVVLSPLLNSTGIILLFLLKLGANERSRKDLSSQGIGILDSSANERLEKEPNRLEPRVLDHKDKHYEKSSNDGGNLALHSSFGLESTSLEQRFLDMVDHNQTNINFKAKVELGFGSNQTDVGSKPNSGLDLQSNQMNIEFEHDLGPKSNSQDDCYKGESLETSSMESSQVVEKGETRMEMNSMQVETTMKFIEWNMKAPLEIIYEAYEGEEEEVEDSNENNMVSSDPCVLRCERSSSLLMYYPESETDSSSDDDFPVNKKWETHEGVFFKWEAEEDEREELIEISLDRYGKRSIEFCQDEEDNLIEIDIFPQEIEQAFESLRPALKIDRNPAFPFPVTDIHVSTPLALHVTPKPSVTDEDSPLSDEIAKTMRNLSFYERFSRTFREYPSISRFVVVFAVSGGGLVAYSEANIQTGAKIDELPEASIDKKRVVVLGTGWAGTSFLKNLKNPSYDIQVISPRNYFAFTPLLPSVTVGTVEARSVVEPIRNIVKKKNLNVNYWEAECYRIDAKNKKVYCRSSQEDKEEFFVDYDYLVIAMGARVNTFNTPGVEENCHYLKEVEEDQEDCNRLF</sequence>
<name>A0ACB9JGH5_9ASTR</name>
<accession>A0ACB9JGH5</accession>
<gene>
    <name evidence="1" type="ORF">L1987_12580</name>
</gene>
<evidence type="ECO:0000313" key="1">
    <source>
        <dbReference type="EMBL" id="KAI3818763.1"/>
    </source>
</evidence>
<dbReference type="Proteomes" id="UP001056120">
    <property type="component" value="Linkage Group LG04"/>
</dbReference>
<reference evidence="2" key="1">
    <citation type="journal article" date="2022" name="Mol. Ecol. Resour.">
        <title>The genomes of chicory, endive, great burdock and yacon provide insights into Asteraceae palaeo-polyploidization history and plant inulin production.</title>
        <authorList>
            <person name="Fan W."/>
            <person name="Wang S."/>
            <person name="Wang H."/>
            <person name="Wang A."/>
            <person name="Jiang F."/>
            <person name="Liu H."/>
            <person name="Zhao H."/>
            <person name="Xu D."/>
            <person name="Zhang Y."/>
        </authorList>
    </citation>
    <scope>NUCLEOTIDE SEQUENCE [LARGE SCALE GENOMIC DNA]</scope>
    <source>
        <strain evidence="2">cv. Yunnan</strain>
    </source>
</reference>
<evidence type="ECO:0000313" key="2">
    <source>
        <dbReference type="Proteomes" id="UP001056120"/>
    </source>
</evidence>
<proteinExistence type="predicted"/>
<organism evidence="1 2">
    <name type="scientific">Smallanthus sonchifolius</name>
    <dbReference type="NCBI Taxonomy" id="185202"/>
    <lineage>
        <taxon>Eukaryota</taxon>
        <taxon>Viridiplantae</taxon>
        <taxon>Streptophyta</taxon>
        <taxon>Embryophyta</taxon>
        <taxon>Tracheophyta</taxon>
        <taxon>Spermatophyta</taxon>
        <taxon>Magnoliopsida</taxon>
        <taxon>eudicotyledons</taxon>
        <taxon>Gunneridae</taxon>
        <taxon>Pentapetalae</taxon>
        <taxon>asterids</taxon>
        <taxon>campanulids</taxon>
        <taxon>Asterales</taxon>
        <taxon>Asteraceae</taxon>
        <taxon>Asteroideae</taxon>
        <taxon>Heliantheae alliance</taxon>
        <taxon>Millerieae</taxon>
        <taxon>Smallanthus</taxon>
    </lineage>
</organism>
<protein>
    <submittedName>
        <fullName evidence="1">Uncharacterized protein</fullName>
    </submittedName>
</protein>
<keyword evidence="2" id="KW-1185">Reference proteome</keyword>